<protein>
    <recommendedName>
        <fullName evidence="7">Acyl-coenzyme A thioesterase 8</fullName>
    </recommendedName>
</protein>
<dbReference type="Proteomes" id="UP000030106">
    <property type="component" value="Unassembled WGS sequence"/>
</dbReference>
<comment type="caution">
    <text evidence="5">The sequence shown here is derived from an EMBL/GenBank/DDBJ whole genome shotgun (WGS) entry which is preliminary data.</text>
</comment>
<dbReference type="InterPro" id="IPR049450">
    <property type="entry name" value="ACOT8-like_C"/>
</dbReference>
<dbReference type="GO" id="GO:0047617">
    <property type="term" value="F:fatty acyl-CoA hydrolase activity"/>
    <property type="evidence" value="ECO:0007669"/>
    <property type="project" value="InterPro"/>
</dbReference>
<dbReference type="Pfam" id="PF20789">
    <property type="entry name" value="4HBT_3C"/>
    <property type="match status" value="1"/>
</dbReference>
<dbReference type="InterPro" id="IPR042171">
    <property type="entry name" value="Acyl-CoA_hotdog"/>
</dbReference>
<evidence type="ECO:0000313" key="6">
    <source>
        <dbReference type="Proteomes" id="UP000030106"/>
    </source>
</evidence>
<evidence type="ECO:0000256" key="1">
    <source>
        <dbReference type="ARBA" id="ARBA00006538"/>
    </source>
</evidence>
<dbReference type="GO" id="GO:0006637">
    <property type="term" value="P:acyl-CoA metabolic process"/>
    <property type="evidence" value="ECO:0007669"/>
    <property type="project" value="InterPro"/>
</dbReference>
<dbReference type="STRING" id="1245745.A0A0A2VRJ6"/>
<dbReference type="GO" id="GO:0005782">
    <property type="term" value="C:peroxisomal matrix"/>
    <property type="evidence" value="ECO:0007669"/>
    <property type="project" value="UniProtKB-SubCell"/>
</dbReference>
<dbReference type="SUPFAM" id="SSF54637">
    <property type="entry name" value="Thioesterase/thiol ester dehydrase-isomerase"/>
    <property type="match status" value="2"/>
</dbReference>
<dbReference type="OrthoDB" id="68328at2759"/>
<accession>A0A0A2VRJ6</accession>
<reference evidence="5 6" key="1">
    <citation type="submission" date="2012-10" db="EMBL/GenBank/DDBJ databases">
        <title>Genome sequencing and analysis of entomopathogenic fungi Beauveria bassiana D1-5.</title>
        <authorList>
            <person name="Li Q."/>
            <person name="Wang L."/>
            <person name="Zhang Z."/>
            <person name="Wang Q."/>
            <person name="Ren J."/>
            <person name="Wang M."/>
            <person name="Xu W."/>
            <person name="Wang J."/>
            <person name="Lu Y."/>
            <person name="Du Q."/>
            <person name="Sun Z."/>
        </authorList>
    </citation>
    <scope>NUCLEOTIDE SEQUENCE [LARGE SCALE GENOMIC DNA]</scope>
    <source>
        <strain evidence="5 6">D1-5</strain>
    </source>
</reference>
<dbReference type="EMBL" id="ANFO01001224">
    <property type="protein sequence ID" value="KGQ03439.1"/>
    <property type="molecule type" value="Genomic_DNA"/>
</dbReference>
<dbReference type="Pfam" id="PF13622">
    <property type="entry name" value="4HBT_3"/>
    <property type="match status" value="1"/>
</dbReference>
<proteinExistence type="inferred from homology"/>
<organism evidence="5 6">
    <name type="scientific">Beauveria bassiana D1-5</name>
    <dbReference type="NCBI Taxonomy" id="1245745"/>
    <lineage>
        <taxon>Eukaryota</taxon>
        <taxon>Fungi</taxon>
        <taxon>Dikarya</taxon>
        <taxon>Ascomycota</taxon>
        <taxon>Pezizomycotina</taxon>
        <taxon>Sordariomycetes</taxon>
        <taxon>Hypocreomycetidae</taxon>
        <taxon>Hypocreales</taxon>
        <taxon>Cordycipitaceae</taxon>
        <taxon>Beauveria</taxon>
    </lineage>
</organism>
<dbReference type="PANTHER" id="PTHR11066">
    <property type="entry name" value="ACYL-COA THIOESTERASE"/>
    <property type="match status" value="1"/>
</dbReference>
<feature type="domain" description="Acyl-CoA thioesterase-like N-terminal HotDog" evidence="3">
    <location>
        <begin position="24"/>
        <end position="115"/>
    </location>
</feature>
<dbReference type="InterPro" id="IPR049449">
    <property type="entry name" value="TesB_ACOT8-like_N"/>
</dbReference>
<evidence type="ECO:0000259" key="4">
    <source>
        <dbReference type="Pfam" id="PF20789"/>
    </source>
</evidence>
<evidence type="ECO:0000256" key="2">
    <source>
        <dbReference type="ARBA" id="ARBA00022801"/>
    </source>
</evidence>
<dbReference type="CDD" id="cd03444">
    <property type="entry name" value="Thioesterase_II_repeat1"/>
    <property type="match status" value="1"/>
</dbReference>
<dbReference type="CDD" id="cd03445">
    <property type="entry name" value="Thioesterase_II_repeat2"/>
    <property type="match status" value="1"/>
</dbReference>
<dbReference type="InterPro" id="IPR029069">
    <property type="entry name" value="HotDog_dom_sf"/>
</dbReference>
<comment type="similarity">
    <text evidence="1">Belongs to the C/M/P thioester hydrolase family.</text>
</comment>
<dbReference type="Gene3D" id="2.40.160.210">
    <property type="entry name" value="Acyl-CoA thioesterase, double hotdog domain"/>
    <property type="match status" value="1"/>
</dbReference>
<gene>
    <name evidence="5" type="ORF">BBAD15_g11331</name>
</gene>
<keyword evidence="2" id="KW-0378">Hydrolase</keyword>
<dbReference type="AlphaFoldDB" id="A0A0A2VRJ6"/>
<sequence length="319" mass="35915">MSSTLAEHIALRREDDHYVSSSLPHKMGNAAPIAYGGYTIALAIHAAYLRAPDGFHVYSVLGHYLRAAHTESSLILNPVELRRSRSFATYRVVVQQKDKKTDEQRLCAEVMVDFHCNEPSLLQHSAIPTRKYSHWTDCQTTEQRLEERLVKPSKTSQAENKIFNTLFGLSRMLWDARLCPEGVATQNLIGIAKSAKTSQDHLHATSKSSADWIKVKHPLKSEAEQMGSLAFILDGLLSFLPLVHNHLFLNDSEACSSLDFALRVFLPRPNLTEWHLREAINHEAGQGRTYSESRLWDESGNMVASMTQQSILRAPRGNL</sequence>
<evidence type="ECO:0008006" key="7">
    <source>
        <dbReference type="Google" id="ProtNLM"/>
    </source>
</evidence>
<evidence type="ECO:0000313" key="5">
    <source>
        <dbReference type="EMBL" id="KGQ03439.1"/>
    </source>
</evidence>
<evidence type="ECO:0000259" key="3">
    <source>
        <dbReference type="Pfam" id="PF13622"/>
    </source>
</evidence>
<dbReference type="HOGENOM" id="CLU_064147_0_0_1"/>
<dbReference type="GO" id="GO:0009062">
    <property type="term" value="P:fatty acid catabolic process"/>
    <property type="evidence" value="ECO:0007669"/>
    <property type="project" value="TreeGrafter"/>
</dbReference>
<name>A0A0A2VRJ6_BEABA</name>
<dbReference type="InterPro" id="IPR003703">
    <property type="entry name" value="Acyl_CoA_thio"/>
</dbReference>
<dbReference type="PANTHER" id="PTHR11066:SF35">
    <property type="entry name" value="ACYL-COA THIOESTERASE II"/>
    <property type="match status" value="1"/>
</dbReference>
<feature type="domain" description="Acyl-CoA thioesterase-like C-terminal" evidence="4">
    <location>
        <begin position="201"/>
        <end position="311"/>
    </location>
</feature>
<dbReference type="eggNOG" id="KOG3016">
    <property type="taxonomic scope" value="Eukaryota"/>
</dbReference>